<evidence type="ECO:0000313" key="10">
    <source>
        <dbReference type="Proteomes" id="UP000251211"/>
    </source>
</evidence>
<dbReference type="Pfam" id="PF00501">
    <property type="entry name" value="AMP-binding"/>
    <property type="match status" value="5"/>
</dbReference>
<evidence type="ECO:0000256" key="4">
    <source>
        <dbReference type="ARBA" id="ARBA00022553"/>
    </source>
</evidence>
<feature type="domain" description="Carrier" evidence="8">
    <location>
        <begin position="1798"/>
        <end position="1872"/>
    </location>
</feature>
<dbReference type="InterPro" id="IPR029058">
    <property type="entry name" value="AB_hydrolase_fold"/>
</dbReference>
<sequence>MLTVLLRRLGAGTDIAIGGPIAGRTDDASAELVGFFVNTWVLRVDVSGNPRFDKVLEQVRGKALGAYENQDAPFERLVELLNPTRSTACHPLFQVSFAMQNNAFPDVEFPGLEWATLPAPTGTSRFDLSFTLTPDKRQGLAGVIEYSSDLFDRETVEGIAARYVRLSELIVADPQERIEGYEILVPHEREVVLRTWNDTAAPFSETTVVELFERRAAATPDAAAVTFSDRSWTYREINTQANRLAHYLIGAGVGPETLVAVALRPSEELVVALLAVLKAGGTYLPLDPNYPSARAGTILADAAPQLILSDTVAVATLPDHDRDQVLLDADLDLEGDATVVGGRADLDPADTDRISPLRPGHAAYVTYTSGSTGAPKGVTVSHRSVVSSVAGTGDRVGVDATDVWVWCHSVAFDFSVWELWGALVHGGRVVVAPWDVVRSPIGLWELVVRERVTVLGQTPSAFYEFAEVERVYSAVGAGSVLRTVVFGGEVLDPARLRGWYPGENSLHSHVRLVNGYGPTETTVFAALYSLPESQGARARVSVPIGDPVGGVRVFALGAGLMPVPVGVAGELYIAGVQLARGYLGRPGLTAERFVACPFGEPGARMYRSGDLVRWTAEGVLEFVGRADEQVKIRGFRVEPAEIESVLLQHPAVSQAAVIARETLIGIELVGYVVLDSGTGTDSAGLREFVAGLLPGFMVPAVVTVVEGLPLTVNGKLDRKALPAPEFTGEVFRAPRSPVEETLVSLFAEVLDVARVGIDDSFFDLGGHSLAATRLVGRIRSVLGVEVAIRVVFESPTVAALAPRLGDGPVRVPLTPRVRPERVPLSFAQARLWFLHRFEGPSATYNIPVAVRLTGDLDTAAVAAAVADVVARHESLRTVFDDPDGAPIQRVLPAEEVPTPVHVEMVDPPSVIAAVTAAAGYRFDIAHEIPIRTTLLETGPREHILVMVLHHIAGDGGSLAPLARDVAVAYTARTDGHAPGWVPLPVQYADYTLWQREILGSEDDPDSLLTAQFEYWRAELAGLPDCIELPSDRRRPAQPSYRGGTVEFAIDPERVAAVTELARSSGATPSMVLQSVLAVLLRRLGAGTDIAIGSPIAGRTDDALTELVGFFVNTWVLRVDVSGNPGFDEVLDRVRGKALGAYENQDAPFERLVELLNPTRSTAYHPLFQVSFAMQNNAFPEVEFPGLGWEVLSAPTGTSRFDLSFTLTPDGRQGLAGVIEYSSDLFDRGTVETIATRYVRLLERVVEDPQGRIEGFEILDPDERERVLRSWNGTSVPIPDTTIPGLFGQQVAATPDAVAVTFGEENWSYRELASRANRLAHRLIGAGVGPEVLVAVALERSAELIVALLAVLEAGGAYLPIDPRYPNARTEFILTDAAPLLILTDTPTARTLPDNDIPRILLDVIPDEDGHDEDGHGEGLTLDDSDRTTSLRPGNTAYVMYTSGSTGTPKGVTIDHANVVNLALHGWPDGPGDRVLLHSSMAFDASAYELWPTLLGGGQLVVAPPGSLDLEVLERVVSTPRVTSMFVTTPLFHLLSDASEHARGALDQPRQVVAAGDVLSPSAVRRVLARHPQVTVINAYGPTEATVCATAYSISGSMALEGKVSVPIGVPIGNARAFVLGDGLIPVPVGVVGELYIAGSGVGRGYIGRQELTAERFVGCPFGEPGTRMYRSGDLVRWTTDAVLDFVGRADEQVKIRGIRVEPGEIDTLLVSHPAVGSVVTVDRVGPSGQKVLVSYVVPAPGAEVDIEALRVLAAGRLPDYMVPSAIIVVDRIPLTPVGKLDRRALPEPDLASDTPFRAPRTIAEQTLATVLADVLGVDRVGVDDDFFRLGGDSIMSTQVVARARARGVLVSARDVFERRTIAGLASVAHPVRDEDSVRFEDVPLPSPTPEQLSAVAARYPEAVDVWPLAPLQAGLVFHAMSASEAPDVYAVQTVLGLTGQVDADRVKAAAQAMLDRYANLRVAFLTDGVDEPAQVVLEGLAVPWWEADISDVEAGERDVELARLLSDDADTGFDVSAPPLLRFGLVTMGDGDVRLVVSYHHVLLDGWSMPLLMREMLTVYGADGDGAVLEPVAPYRRYLGWLARQDRQQSLEAWEDALDGVEPALLVAGRSESARGSSVLRRELDEGLSSEITELASRLSVTVNTLVQVAWAIVLGMLTGSRDVVFGATVSGRSGLVPAIESMVGLFINTIPVRVRLDPEESVARLIARVQAEQATLIEHHHVPLPEIQRVAGRGALFDTLTVFESYPIDRRSLASLAESIGAPAITSLDSHGGTNYSLTLAVEAGERTSVSLWHDPALFDDDQVQRIADRFHRVLESLVAAPEAATGDVDLLAPEERTLLVPVRGAAAEAVRTLPEILAAAVAHDPGAVAVVCGERSLTYRELDAETSRIARVLIAHGVGPESTVAVAVPRSVESVLAVWAVAKAGGAFVPVDPSYPASRIEHLITDSAAGFGITVAECIGTLPRTLDWWVLDDPEVRAEYSRRPAEWVTDAERVAPLRVDHPAYVIYTSGTTGEPKGVVVPHRGLGNLAVEMAEKFDVTADARVLQVASPSFDASVLEYLLATGSAAATVVVPAGVVGGEELGGVIESAAVTHAFLTPTMLATVPVERMSSVRCLLTGAEAVPVSVVESFAAGRRMHDLYGPTEATVAVAISPPFTPHGPVTLGGPVRGASVVVLDTWLRPVPPGVPGELYVAGDPLARGYHHRVGLTAARFVANPFGGPGGRMYRTGDVVRWVESESDPVLEFLGRIDFQIKVRGRRVEPGEIDAVLAEQSGVGSVVTIDRKGPSGQTVLVSYVVPAPGGAVDAEIVRTAAAGRMPEYMVPSAIVVLEKLPLTPAGKLDRGSLPEPEFSSNRAFRSPQTETEEILAHVFAEVLGVEQVGVDDGFFDLGGDSIRSIQLVSRAKAQGVVFTARDVFEHRTVARLSEVSVLNRDSDHVVLEELPGGGVGSMPLTPIARFLLARGDGFRRFAQTMVLELPDGIDRAGLVATLDAVLVRHDMLRSRLITDDAGAQKLRVDPPDTVHVDRLIRRVECDDAPGDPEWLRLASAEWDSALGRLDPAAGVMVQFVWLDRVPRPGDEPADRPGRLLVVAHHLVIDGVSWRIVIPDLAAAWARVRTGERPALPVTGTSMRRWAHGLVDEAVRPERVAELPLWQSILEGPDPTLGSRRCDPILDVLSTVQRVPMQVPAHATASLLTTIPKVFHAGVDDGLLAGLAMALTRWRRRRGVIESSSLISLENHGREAHVLPGADLSRTVGWFTTAFPIRLDIAGADLDDAFAGGSAAGTVIKAIKEQVLALPDRGIGYGLLRYLNADTAPELDKYPGGQISFNYLGQISAADVPEEFRELGWMLAIDGNELSATREPDLPAVATVDINAMVTDGPDGPHLGATFGFPTGVLSRDDVQELADLWCDALSALARHAEGPGAGGLTPSDVPLVPVSQRDIETWEDRYPGVVDVWPQTAMQSGVLFHSMLAGASFDAYTTQLVLHLGGTVDPERILAAGQAVLDRHANLRTAFVHESDGGPVQVVLDSVALPWCEVDLRNFPEGARDSQFEQLLVEDQAAHFDPATPPLMRFTLVTMAQDRYELVITHHHVLLDGWSMPLLAKEILALYVSGGGAAALPRAAGYRNFLVWLAERDRVESSRIWAEALEGVDEPTLLAPAHPERDTASGEEHVSVELPPDLSASVSARATELGVTLNTVIQGAWGILLGQLCARRDVVFGATVSGRPAGLAGVESMVGLFINTLPVRVQSRPGDTAAELLTRLQEQQATLFDHHYLGLTEIHHAAGVRELFDTLVVFESYPVDRAAWAAAIPIDGMTVTGARAIDASHYPMTLIASVDSQLRLTVAYLPNLFGAAEVDTIARRLIRILQAIAADPQGAVDRIDIFEAGERRLVLDVRNDTTVAVPEVTLPDLFALQAARTPDAVALTSGDEQLTYREVDERANRLARRLIAHGVGPESLVGVAVRRSIDLVVGIYAVVTAGGAYVPIDPDYPIEHTRHVMESAAPVCVLTLSTDRVQIPGDIRVVEIDGRQRTDIDSSPVRNEDRIAPLKPNNTAYVIFTSGSTGRPKGVAVSHAAIVNQLQWMRDHFGFDHHDVVLQKTPATFDVSVWEMFLPLQIGARLVIAKAEGHRDPMYLAEMIRSQKITTGDFSPSMLAMILDKLERADCESLLRVLCGGENLSPATAHNFIERSGTAVHNVYGPTETAIQVTHHRCGPADATSVPIGTPVRNTRVFVLGPGLGPVPVGVVGELYIAGVQLARGYLGRPWLTAERFVACPFGVAGARMYRSGDVVRWTADGELEFVGRADAQVKVRGFRVEPGEVETVLLSHPVVAQAVVVARATGSGAELVGYVVLEPTETVTGAGLREYLAGRLPEFMVPATVMVVDGLSLTPNGKLDRPALPAPEFSGGAFRAPSTPVEKTLASLFGELLDVERVGIDDSFFDLGGHSLSATQLVSRIRSVSGVEVPIRMVFESPSVAELAPRLGEAAVARPPLLPRVRPDRVPLSFAQARLWFLHRFEGPSATYNIPVAVRLTGDLDTAAVTAAVADVIARHESLRTVFGEDEGVPFQRILPADQVAATLPVPIVDVDDSTVLDAVAEAVGCRFDLSTEIPLRACIFRVSESDHVLVMVLHHIAGDGGSLAPLARDVAVAYAARADGHAPGWVPLPVQYADYTLWQREILGSEDDPDSLLVAEFDYWRAELAGLPDCIELPSDRRRPAQPSYRGGTVEFAIDPDRVVAVTELARSSGGTPSMVLQSVLAVLLRRLGAGTDIAIGSPIAGRTDDALTELVGFFVNTWVLRVDVSGNPGFDRVLDRVRGKALGAYENQDAPFERLVELLNPTRSTAYHPLFQVSFAMQNNAFPEVEFPGLEWTTLPAPTGTSRFDLSFTLTPDGRQGLAGVIEYASDLFDRGTVETIATRYVRLLERVVEDPQGRIEGFEILEPDERERVLRDWNGTSVPIPDSTIPDLFDAQVAATPDAVAVTFGEENWSYRELASRANRLAHRLIGAGVGPEVLVAVALERSPELIVALLAVLEAGGAYLPIDPNYPGARIGTILTDADPLLIISDTMTENVLPDNGIPRLLFDSVSDEGGHSEEGSPDAHDRARPDNTAYVMYTSGSTGVPKGVAVSHRSVVSLFAGTAGWAGFETGDVWGWCHSVAFDFSVWELWGALLHGGRVVVAPWDVVRSPIELWELVVREHVTVLGQTPSAFYEFADVEREEPGVGADSVLRMVVFGGEVLDPEGLRGWYRGERPNPPILVNGYGPTETTVFAATFVLPDWAELADRASVPIGAPVGNTSVFVLGAGLMPVPVGAVGELYIAGVQLAQRYVGRPGATAERFVACPFGEPGARMYRSGDLVRWTACGVLEFVGRADEQVKIRGFRVEPAEIEAALLQHPAVTQAVVVARDTATGTGLVGYVVSDTAGPDTGVEVRRFVAGMLPDFMIPAAIIAIDHLPLTVNGKLDRRALPAPEFTGEVFQAPRSPVEETLASLYAEVLGVSGVGIDDGFFDLGGHSLSATRLVGRIRSVLGVEVPIRMVFESPTIAELAPRLGEDIEPGLLDPFAVILPIRSEGTGPPLWCIHPGGGLSWCYMGLRAHLPDRPVYGLQARGFDGVTPLPDSIEEMAADYLDQILTVQEDGPFLLLGWSFGGLVAHAIATALERRGLEVALLAMMDSVPGAGDLPTGEAVPSDEDIRRSIRSWAQSRYGEIVDSPDYAPIWDAARAIYRNDLRLSVDHAPQIYHGDVVFLHPTSTDDGSISDESASDRWHAYVTGDIVTHDIHSTHADMDQPRPLAEIARIINHDLATPGRRTRQPEG</sequence>
<feature type="domain" description="Carrier" evidence="8">
    <location>
        <begin position="4414"/>
        <end position="4489"/>
    </location>
</feature>
<dbReference type="Gene3D" id="3.40.50.980">
    <property type="match status" value="8"/>
</dbReference>
<dbReference type="RefSeq" id="WP_255309547.1">
    <property type="nucleotide sequence ID" value="NZ_UAUI01000027.1"/>
</dbReference>
<dbReference type="GO" id="GO:0008610">
    <property type="term" value="P:lipid biosynthetic process"/>
    <property type="evidence" value="ECO:0007669"/>
    <property type="project" value="UniProtKB-ARBA"/>
</dbReference>
<dbReference type="FunFam" id="2.30.38.10:FF:000001">
    <property type="entry name" value="Non-ribosomal peptide synthetase PvdI"/>
    <property type="match status" value="1"/>
</dbReference>
<evidence type="ECO:0000256" key="1">
    <source>
        <dbReference type="ARBA" id="ARBA00001957"/>
    </source>
</evidence>
<dbReference type="SUPFAM" id="SSF52777">
    <property type="entry name" value="CoA-dependent acyltransferases"/>
    <property type="match status" value="11"/>
</dbReference>
<feature type="domain" description="Carrier" evidence="8">
    <location>
        <begin position="5480"/>
        <end position="5555"/>
    </location>
</feature>
<keyword evidence="3" id="KW-0596">Phosphopantetheine</keyword>
<evidence type="ECO:0000256" key="2">
    <source>
        <dbReference type="ARBA" id="ARBA00006432"/>
    </source>
</evidence>
<feature type="domain" description="Carrier" evidence="8">
    <location>
        <begin position="2859"/>
        <end position="2933"/>
    </location>
</feature>
<dbReference type="PANTHER" id="PTHR45527:SF1">
    <property type="entry name" value="FATTY ACID SYNTHASE"/>
    <property type="match status" value="1"/>
</dbReference>
<organism evidence="9 10">
    <name type="scientific">Rhodococcus wratislaviensis</name>
    <name type="common">Tsukamurella wratislaviensis</name>
    <dbReference type="NCBI Taxonomy" id="44752"/>
    <lineage>
        <taxon>Bacteria</taxon>
        <taxon>Bacillati</taxon>
        <taxon>Actinomycetota</taxon>
        <taxon>Actinomycetes</taxon>
        <taxon>Mycobacteriales</taxon>
        <taxon>Nocardiaceae</taxon>
        <taxon>Rhodococcus</taxon>
    </lineage>
</organism>
<dbReference type="SUPFAM" id="SSF47336">
    <property type="entry name" value="ACP-like"/>
    <property type="match status" value="5"/>
</dbReference>
<dbReference type="InterPro" id="IPR042099">
    <property type="entry name" value="ANL_N_sf"/>
</dbReference>
<dbReference type="CDD" id="cd17643">
    <property type="entry name" value="A_NRPS_Cytc1-like"/>
    <property type="match status" value="1"/>
</dbReference>
<dbReference type="Pfam" id="PF00668">
    <property type="entry name" value="Condensation"/>
    <property type="match status" value="6"/>
</dbReference>
<dbReference type="Pfam" id="PF00550">
    <property type="entry name" value="PP-binding"/>
    <property type="match status" value="5"/>
</dbReference>
<dbReference type="Gene3D" id="3.40.50.1820">
    <property type="entry name" value="alpha/beta hydrolase"/>
    <property type="match status" value="1"/>
</dbReference>
<dbReference type="NCBIfam" id="TIGR01733">
    <property type="entry name" value="AA-adenyl-dom"/>
    <property type="match status" value="5"/>
</dbReference>
<dbReference type="FunFam" id="3.40.50.980:FF:000002">
    <property type="entry name" value="Enterobactin synthetase component F"/>
    <property type="match status" value="1"/>
</dbReference>
<reference evidence="9 10" key="1">
    <citation type="submission" date="2018-06" db="EMBL/GenBank/DDBJ databases">
        <authorList>
            <consortium name="Pathogen Informatics"/>
            <person name="Doyle S."/>
        </authorList>
    </citation>
    <scope>NUCLEOTIDE SEQUENCE [LARGE SCALE GENOMIC DNA]</scope>
    <source>
        <strain evidence="9 10">NCTC13229</strain>
    </source>
</reference>
<dbReference type="GO" id="GO:0005829">
    <property type="term" value="C:cytosol"/>
    <property type="evidence" value="ECO:0007669"/>
    <property type="project" value="TreeGrafter"/>
</dbReference>
<dbReference type="InterPro" id="IPR010071">
    <property type="entry name" value="AA_adenyl_dom"/>
</dbReference>
<dbReference type="PANTHER" id="PTHR45527">
    <property type="entry name" value="NONRIBOSOMAL PEPTIDE SYNTHETASE"/>
    <property type="match status" value="1"/>
</dbReference>
<evidence type="ECO:0000256" key="6">
    <source>
        <dbReference type="ARBA" id="ARBA00023194"/>
    </source>
</evidence>
<dbReference type="InterPro" id="IPR020845">
    <property type="entry name" value="AMP-binding_CS"/>
</dbReference>
<evidence type="ECO:0000313" key="9">
    <source>
        <dbReference type="EMBL" id="SPZ42864.1"/>
    </source>
</evidence>
<dbReference type="Gene3D" id="2.30.38.10">
    <property type="entry name" value="Luciferase, Domain 3"/>
    <property type="match status" value="4"/>
</dbReference>
<dbReference type="InterPro" id="IPR006162">
    <property type="entry name" value="Ppantetheine_attach_site"/>
</dbReference>
<dbReference type="Gene3D" id="3.30.559.10">
    <property type="entry name" value="Chloramphenicol acetyltransferase-like domain"/>
    <property type="match status" value="5"/>
</dbReference>
<dbReference type="InterPro" id="IPR045851">
    <property type="entry name" value="AMP-bd_C_sf"/>
</dbReference>
<dbReference type="PROSITE" id="PS00012">
    <property type="entry name" value="PHOSPHOPANTETHEINE"/>
    <property type="match status" value="5"/>
</dbReference>
<keyword evidence="4" id="KW-0597">Phosphoprotein</keyword>
<dbReference type="Proteomes" id="UP000251211">
    <property type="component" value="Unassembled WGS sequence"/>
</dbReference>
<keyword evidence="6" id="KW-0045">Antibiotic biosynthesis</keyword>
<dbReference type="FunFam" id="1.10.1200.10:FF:000005">
    <property type="entry name" value="Nonribosomal peptide synthetase 1"/>
    <property type="match status" value="5"/>
</dbReference>
<accession>A0AB38FN17</accession>
<dbReference type="PROSITE" id="PS00455">
    <property type="entry name" value="AMP_BINDING"/>
    <property type="match status" value="5"/>
</dbReference>
<dbReference type="InterPro" id="IPR001031">
    <property type="entry name" value="Thioesterase"/>
</dbReference>
<dbReference type="CDD" id="cd12117">
    <property type="entry name" value="A_NRPS_Srf_like"/>
    <property type="match status" value="1"/>
</dbReference>
<dbReference type="InterPro" id="IPR009081">
    <property type="entry name" value="PP-bd_ACP"/>
</dbReference>
<evidence type="ECO:0000256" key="7">
    <source>
        <dbReference type="SAM" id="MobiDB-lite"/>
    </source>
</evidence>
<dbReference type="Gene3D" id="3.40.50.12780">
    <property type="entry name" value="N-terminal domain of ligase-like"/>
    <property type="match status" value="1"/>
</dbReference>
<dbReference type="InterPro" id="IPR036736">
    <property type="entry name" value="ACP-like_sf"/>
</dbReference>
<dbReference type="GO" id="GO:0031177">
    <property type="term" value="F:phosphopantetheine binding"/>
    <property type="evidence" value="ECO:0007669"/>
    <property type="project" value="InterPro"/>
</dbReference>
<comment type="similarity">
    <text evidence="2">Belongs to the ATP-dependent AMP-binding enzyme family.</text>
</comment>
<evidence type="ECO:0000256" key="3">
    <source>
        <dbReference type="ARBA" id="ARBA00022450"/>
    </source>
</evidence>
<protein>
    <submittedName>
        <fullName evidence="9">Non-ribosomal peptide synthetase</fullName>
    </submittedName>
</protein>
<dbReference type="FunFam" id="3.40.50.12780:FF:000012">
    <property type="entry name" value="Non-ribosomal peptide synthetase"/>
    <property type="match status" value="4"/>
</dbReference>
<dbReference type="SUPFAM" id="SSF53474">
    <property type="entry name" value="alpha/beta-Hydrolases"/>
    <property type="match status" value="1"/>
</dbReference>
<feature type="domain" description="Carrier" evidence="8">
    <location>
        <begin position="733"/>
        <end position="808"/>
    </location>
</feature>
<dbReference type="SMART" id="SM00824">
    <property type="entry name" value="PKS_TE"/>
    <property type="match status" value="1"/>
</dbReference>
<evidence type="ECO:0000256" key="5">
    <source>
        <dbReference type="ARBA" id="ARBA00022737"/>
    </source>
</evidence>
<dbReference type="FunFam" id="3.30.300.30:FF:000010">
    <property type="entry name" value="Enterobactin synthetase component F"/>
    <property type="match status" value="2"/>
</dbReference>
<dbReference type="GO" id="GO:0017000">
    <property type="term" value="P:antibiotic biosynthetic process"/>
    <property type="evidence" value="ECO:0007669"/>
    <property type="project" value="UniProtKB-KW"/>
</dbReference>
<keyword evidence="5" id="KW-0677">Repeat</keyword>
<dbReference type="InterPro" id="IPR020802">
    <property type="entry name" value="TesA-like"/>
</dbReference>
<dbReference type="SMART" id="SM00823">
    <property type="entry name" value="PKS_PP"/>
    <property type="match status" value="5"/>
</dbReference>
<dbReference type="PROSITE" id="PS50075">
    <property type="entry name" value="CARRIER"/>
    <property type="match status" value="5"/>
</dbReference>
<dbReference type="GO" id="GO:0043041">
    <property type="term" value="P:amino acid activation for nonribosomal peptide biosynthetic process"/>
    <property type="evidence" value="ECO:0007669"/>
    <property type="project" value="TreeGrafter"/>
</dbReference>
<dbReference type="InterPro" id="IPR023213">
    <property type="entry name" value="CAT-like_dom_sf"/>
</dbReference>
<dbReference type="CDD" id="cd19540">
    <property type="entry name" value="LCL_NRPS-like"/>
    <property type="match status" value="2"/>
</dbReference>
<dbReference type="Gene3D" id="1.10.1200.10">
    <property type="entry name" value="ACP-like"/>
    <property type="match status" value="4"/>
</dbReference>
<dbReference type="GO" id="GO:0044550">
    <property type="term" value="P:secondary metabolite biosynthetic process"/>
    <property type="evidence" value="ECO:0007669"/>
    <property type="project" value="UniProtKB-ARBA"/>
</dbReference>
<dbReference type="GO" id="GO:0003824">
    <property type="term" value="F:catalytic activity"/>
    <property type="evidence" value="ECO:0007669"/>
    <property type="project" value="InterPro"/>
</dbReference>
<dbReference type="SUPFAM" id="SSF56801">
    <property type="entry name" value="Acetyl-CoA synthetase-like"/>
    <property type="match status" value="5"/>
</dbReference>
<feature type="region of interest" description="Disordered" evidence="7">
    <location>
        <begin position="1405"/>
        <end position="1432"/>
    </location>
</feature>
<evidence type="ECO:0000259" key="8">
    <source>
        <dbReference type="PROSITE" id="PS50075"/>
    </source>
</evidence>
<dbReference type="Gene3D" id="3.30.300.30">
    <property type="match status" value="5"/>
</dbReference>
<dbReference type="InterPro" id="IPR010060">
    <property type="entry name" value="NRPS_synth"/>
</dbReference>
<dbReference type="InterPro" id="IPR001242">
    <property type="entry name" value="Condensation_dom"/>
</dbReference>
<proteinExistence type="inferred from homology"/>
<comment type="caution">
    <text evidence="9">The sequence shown here is derived from an EMBL/GenBank/DDBJ whole genome shotgun (WGS) entry which is preliminary data.</text>
</comment>
<dbReference type="Gene3D" id="3.30.559.30">
    <property type="entry name" value="Nonribosomal peptide synthetase, condensation domain"/>
    <property type="match status" value="6"/>
</dbReference>
<dbReference type="CDD" id="cd19543">
    <property type="entry name" value="DCL_NRPS"/>
    <property type="match status" value="2"/>
</dbReference>
<dbReference type="NCBIfam" id="NF003417">
    <property type="entry name" value="PRK04813.1"/>
    <property type="match status" value="5"/>
</dbReference>
<dbReference type="InterPro" id="IPR020806">
    <property type="entry name" value="PKS_PP-bd"/>
</dbReference>
<dbReference type="InterPro" id="IPR000873">
    <property type="entry name" value="AMP-dep_synth/lig_dom"/>
</dbReference>
<dbReference type="Pfam" id="PF00975">
    <property type="entry name" value="Thioesterase"/>
    <property type="match status" value="1"/>
</dbReference>
<dbReference type="CDD" id="cd17646">
    <property type="entry name" value="A_NRPS_AB3403-like"/>
    <property type="match status" value="1"/>
</dbReference>
<dbReference type="NCBIfam" id="TIGR01720">
    <property type="entry name" value="NRPS-para261"/>
    <property type="match status" value="1"/>
</dbReference>
<dbReference type="EMBL" id="UAUI01000027">
    <property type="protein sequence ID" value="SPZ42864.1"/>
    <property type="molecule type" value="Genomic_DNA"/>
</dbReference>
<comment type="cofactor">
    <cofactor evidence="1">
        <name>pantetheine 4'-phosphate</name>
        <dbReference type="ChEBI" id="CHEBI:47942"/>
    </cofactor>
</comment>
<dbReference type="InterPro" id="IPR025110">
    <property type="entry name" value="AMP-bd_C"/>
</dbReference>
<dbReference type="Pfam" id="PF13193">
    <property type="entry name" value="AMP-binding_C"/>
    <property type="match status" value="5"/>
</dbReference>
<dbReference type="FunFam" id="3.40.50.980:FF:000001">
    <property type="entry name" value="Non-ribosomal peptide synthetase"/>
    <property type="match status" value="5"/>
</dbReference>
<name>A0AB38FN17_RHOWR</name>
<gene>
    <name evidence="9" type="primary">lgrD_9</name>
    <name evidence="9" type="ORF">NCTC13229_06398</name>
</gene>